<dbReference type="GO" id="GO:0008124">
    <property type="term" value="F:4-alpha-hydroxytetrahydrobiopterin dehydratase activity"/>
    <property type="evidence" value="ECO:0007669"/>
    <property type="project" value="InterPro"/>
</dbReference>
<evidence type="ECO:0000313" key="2">
    <source>
        <dbReference type="EMBL" id="KAF9784957.1"/>
    </source>
</evidence>
<evidence type="ECO:0000256" key="1">
    <source>
        <dbReference type="SAM" id="MobiDB-lite"/>
    </source>
</evidence>
<protein>
    <recommendedName>
        <fullName evidence="4">4a-hydroxytetrahydrobiopterin dehydratase</fullName>
    </recommendedName>
</protein>
<dbReference type="InterPro" id="IPR036428">
    <property type="entry name" value="PCD_sf"/>
</dbReference>
<accession>A0A9P6HGK6</accession>
<dbReference type="EMBL" id="WIUZ02000007">
    <property type="protein sequence ID" value="KAF9784957.1"/>
    <property type="molecule type" value="Genomic_DNA"/>
</dbReference>
<dbReference type="AlphaFoldDB" id="A0A9P6HGK6"/>
<dbReference type="GO" id="GO:0006729">
    <property type="term" value="P:tetrahydrobiopterin biosynthetic process"/>
    <property type="evidence" value="ECO:0007669"/>
    <property type="project" value="InterPro"/>
</dbReference>
<dbReference type="SUPFAM" id="SSF55248">
    <property type="entry name" value="PCD-like"/>
    <property type="match status" value="1"/>
</dbReference>
<comment type="caution">
    <text evidence="2">The sequence shown here is derived from an EMBL/GenBank/DDBJ whole genome shotgun (WGS) entry which is preliminary data.</text>
</comment>
<reference evidence="2" key="1">
    <citation type="journal article" date="2020" name="Nat. Commun.">
        <title>Large-scale genome sequencing of mycorrhizal fungi provides insights into the early evolution of symbiotic traits.</title>
        <authorList>
            <person name="Miyauchi S."/>
            <person name="Kiss E."/>
            <person name="Kuo A."/>
            <person name="Drula E."/>
            <person name="Kohler A."/>
            <person name="Sanchez-Garcia M."/>
            <person name="Morin E."/>
            <person name="Andreopoulos B."/>
            <person name="Barry K.W."/>
            <person name="Bonito G."/>
            <person name="Buee M."/>
            <person name="Carver A."/>
            <person name="Chen C."/>
            <person name="Cichocki N."/>
            <person name="Clum A."/>
            <person name="Culley D."/>
            <person name="Crous P.W."/>
            <person name="Fauchery L."/>
            <person name="Girlanda M."/>
            <person name="Hayes R.D."/>
            <person name="Keri Z."/>
            <person name="LaButti K."/>
            <person name="Lipzen A."/>
            <person name="Lombard V."/>
            <person name="Magnuson J."/>
            <person name="Maillard F."/>
            <person name="Murat C."/>
            <person name="Nolan M."/>
            <person name="Ohm R.A."/>
            <person name="Pangilinan J."/>
            <person name="Pereira M.F."/>
            <person name="Perotto S."/>
            <person name="Peter M."/>
            <person name="Pfister S."/>
            <person name="Riley R."/>
            <person name="Sitrit Y."/>
            <person name="Stielow J.B."/>
            <person name="Szollosi G."/>
            <person name="Zifcakova L."/>
            <person name="Stursova M."/>
            <person name="Spatafora J.W."/>
            <person name="Tedersoo L."/>
            <person name="Vaario L.M."/>
            <person name="Yamada A."/>
            <person name="Yan M."/>
            <person name="Wang P."/>
            <person name="Xu J."/>
            <person name="Bruns T."/>
            <person name="Baldrian P."/>
            <person name="Vilgalys R."/>
            <person name="Dunand C."/>
            <person name="Henrissat B."/>
            <person name="Grigoriev I.V."/>
            <person name="Hibbett D."/>
            <person name="Nagy L.G."/>
            <person name="Martin F.M."/>
        </authorList>
    </citation>
    <scope>NUCLEOTIDE SEQUENCE</scope>
    <source>
        <strain evidence="2">UH-Tt-Lm1</strain>
    </source>
</reference>
<dbReference type="Proteomes" id="UP000736335">
    <property type="component" value="Unassembled WGS sequence"/>
</dbReference>
<keyword evidence="3" id="KW-1185">Reference proteome</keyword>
<dbReference type="OrthoDB" id="3263285at2759"/>
<organism evidence="2 3">
    <name type="scientific">Thelephora terrestris</name>
    <dbReference type="NCBI Taxonomy" id="56493"/>
    <lineage>
        <taxon>Eukaryota</taxon>
        <taxon>Fungi</taxon>
        <taxon>Dikarya</taxon>
        <taxon>Basidiomycota</taxon>
        <taxon>Agaricomycotina</taxon>
        <taxon>Agaricomycetes</taxon>
        <taxon>Thelephorales</taxon>
        <taxon>Thelephoraceae</taxon>
        <taxon>Thelephora</taxon>
    </lineage>
</organism>
<reference evidence="2" key="2">
    <citation type="submission" date="2020-11" db="EMBL/GenBank/DDBJ databases">
        <authorList>
            <consortium name="DOE Joint Genome Institute"/>
            <person name="Kuo A."/>
            <person name="Miyauchi S."/>
            <person name="Kiss E."/>
            <person name="Drula E."/>
            <person name="Kohler A."/>
            <person name="Sanchez-Garcia M."/>
            <person name="Andreopoulos B."/>
            <person name="Barry K.W."/>
            <person name="Bonito G."/>
            <person name="Buee M."/>
            <person name="Carver A."/>
            <person name="Chen C."/>
            <person name="Cichocki N."/>
            <person name="Clum A."/>
            <person name="Culley D."/>
            <person name="Crous P.W."/>
            <person name="Fauchery L."/>
            <person name="Girlanda M."/>
            <person name="Hayes R."/>
            <person name="Keri Z."/>
            <person name="Labutti K."/>
            <person name="Lipzen A."/>
            <person name="Lombard V."/>
            <person name="Magnuson J."/>
            <person name="Maillard F."/>
            <person name="Morin E."/>
            <person name="Murat C."/>
            <person name="Nolan M."/>
            <person name="Ohm R."/>
            <person name="Pangilinan J."/>
            <person name="Pereira M."/>
            <person name="Perotto S."/>
            <person name="Peter M."/>
            <person name="Riley R."/>
            <person name="Sitrit Y."/>
            <person name="Stielow B."/>
            <person name="Szollosi G."/>
            <person name="Zifcakova L."/>
            <person name="Stursova M."/>
            <person name="Spatafora J.W."/>
            <person name="Tedersoo L."/>
            <person name="Vaario L.-M."/>
            <person name="Yamada A."/>
            <person name="Yan M."/>
            <person name="Wang P."/>
            <person name="Xu J."/>
            <person name="Bruns T."/>
            <person name="Baldrian P."/>
            <person name="Vilgalys R."/>
            <person name="Henrissat B."/>
            <person name="Grigoriev I.V."/>
            <person name="Hibbett D."/>
            <person name="Nagy L.G."/>
            <person name="Martin F.M."/>
        </authorList>
    </citation>
    <scope>NUCLEOTIDE SEQUENCE</scope>
    <source>
        <strain evidence="2">UH-Tt-Lm1</strain>
    </source>
</reference>
<evidence type="ECO:0000313" key="3">
    <source>
        <dbReference type="Proteomes" id="UP000736335"/>
    </source>
</evidence>
<name>A0A9P6HGK6_9AGAM</name>
<gene>
    <name evidence="2" type="ORF">BJ322DRAFT_798049</name>
</gene>
<dbReference type="Gene3D" id="3.30.1360.20">
    <property type="entry name" value="Transcriptional coactivator/pterin dehydratase"/>
    <property type="match status" value="1"/>
</dbReference>
<sequence length="218" mass="24261">MNFALRPRPPLPSGRVLASRCPHRCPLGGSLSFPARIRRISSQSAPENTHVASVLFPPLPKSLPEPPAYPCPHLTNFDALKPLYQRHWKVCASYNNAREVKTEALEKKFTLTKYRHTLEFFNDVMGLQGICAQEKHHPIGVRFTFMTLTFSLKTSNAVPAQSSSDASRSPGITLRDMRLATLIEKHFEDKFVSSGHGLESTDPPDTRDQPSDPTGIVS</sequence>
<proteinExistence type="predicted"/>
<evidence type="ECO:0008006" key="4">
    <source>
        <dbReference type="Google" id="ProtNLM"/>
    </source>
</evidence>
<feature type="region of interest" description="Disordered" evidence="1">
    <location>
        <begin position="193"/>
        <end position="218"/>
    </location>
</feature>